<feature type="chain" id="PRO_5003019954" description="TadE family protein" evidence="1">
    <location>
        <begin position="23"/>
        <end position="105"/>
    </location>
</feature>
<gene>
    <name evidence="2" type="ordered locus">Tcur_4833</name>
</gene>
<evidence type="ECO:0000313" key="3">
    <source>
        <dbReference type="Proteomes" id="UP000001918"/>
    </source>
</evidence>
<organism evidence="2 3">
    <name type="scientific">Thermomonospora curvata (strain ATCC 19995 / DSM 43183 / JCM 3096 / KCTC 9072 / NBRC 15933 / NCIMB 10081 / Henssen B9)</name>
    <dbReference type="NCBI Taxonomy" id="471852"/>
    <lineage>
        <taxon>Bacteria</taxon>
        <taxon>Bacillati</taxon>
        <taxon>Actinomycetota</taxon>
        <taxon>Actinomycetes</taxon>
        <taxon>Streptosporangiales</taxon>
        <taxon>Thermomonosporaceae</taxon>
        <taxon>Thermomonospora</taxon>
    </lineage>
</organism>
<dbReference type="STRING" id="471852.Tcur_4833"/>
<proteinExistence type="predicted"/>
<reference evidence="2 3" key="1">
    <citation type="journal article" date="2011" name="Stand. Genomic Sci.">
        <title>Complete genome sequence of Thermomonospora curvata type strain (B9).</title>
        <authorList>
            <person name="Chertkov O."/>
            <person name="Sikorski J."/>
            <person name="Nolan M."/>
            <person name="Lapidus A."/>
            <person name="Lucas S."/>
            <person name="Del Rio T.G."/>
            <person name="Tice H."/>
            <person name="Cheng J.F."/>
            <person name="Goodwin L."/>
            <person name="Pitluck S."/>
            <person name="Liolios K."/>
            <person name="Ivanova N."/>
            <person name="Mavromatis K."/>
            <person name="Mikhailova N."/>
            <person name="Ovchinnikova G."/>
            <person name="Pati A."/>
            <person name="Chen A."/>
            <person name="Palaniappan K."/>
            <person name="Djao O.D."/>
            <person name="Land M."/>
            <person name="Hauser L."/>
            <person name="Chang Y.J."/>
            <person name="Jeffries C.D."/>
            <person name="Brettin T."/>
            <person name="Han C."/>
            <person name="Detter J.C."/>
            <person name="Rohde M."/>
            <person name="Goker M."/>
            <person name="Woyke T."/>
            <person name="Bristow J."/>
            <person name="Eisen J.A."/>
            <person name="Markowitz V."/>
            <person name="Hugenholtz P."/>
            <person name="Klenk H.P."/>
            <person name="Kyrpides N.C."/>
        </authorList>
    </citation>
    <scope>NUCLEOTIDE SEQUENCE [LARGE SCALE GENOMIC DNA]</scope>
    <source>
        <strain evidence="3">ATCC 19995 / DSM 43183 / JCM 3096 / KCTC 9072 / NBRC 15933 / NCIMB 10081 / Henssen B9</strain>
    </source>
</reference>
<accession>D1A7E5</accession>
<name>D1A7E5_THECD</name>
<sequence>MALPALLLVTVAALWGVTIASAQLACADAAKTGARAASRGEPLPAVELAVAQAAPAGADVRVHRDAELSTVEVTARIHAPGMTGLPPVVLHARALAATEPGAADP</sequence>
<dbReference type="HOGENOM" id="CLU_116311_2_2_11"/>
<dbReference type="EMBL" id="CP001738">
    <property type="protein sequence ID" value="ACZ00351.1"/>
    <property type="molecule type" value="Genomic_DNA"/>
</dbReference>
<keyword evidence="1" id="KW-0732">Signal</keyword>
<dbReference type="KEGG" id="tcu:Tcur_4833"/>
<dbReference type="NCBIfam" id="NF041390">
    <property type="entry name" value="TadE_Rv3655c"/>
    <property type="match status" value="1"/>
</dbReference>
<evidence type="ECO:0000313" key="2">
    <source>
        <dbReference type="EMBL" id="ACZ00351.1"/>
    </source>
</evidence>
<evidence type="ECO:0008006" key="4">
    <source>
        <dbReference type="Google" id="ProtNLM"/>
    </source>
</evidence>
<evidence type="ECO:0000256" key="1">
    <source>
        <dbReference type="SAM" id="SignalP"/>
    </source>
</evidence>
<dbReference type="RefSeq" id="WP_012855132.1">
    <property type="nucleotide sequence ID" value="NC_013510.1"/>
</dbReference>
<dbReference type="AlphaFoldDB" id="D1A7E5"/>
<feature type="signal peptide" evidence="1">
    <location>
        <begin position="1"/>
        <end position="22"/>
    </location>
</feature>
<keyword evidence="3" id="KW-1185">Reference proteome</keyword>
<dbReference type="InterPro" id="IPR049790">
    <property type="entry name" value="Rv3655c/TadE"/>
</dbReference>
<protein>
    <recommendedName>
        <fullName evidence="4">TadE family protein</fullName>
    </recommendedName>
</protein>
<dbReference type="Proteomes" id="UP000001918">
    <property type="component" value="Chromosome"/>
</dbReference>
<dbReference type="eggNOG" id="ENOG5033A2X">
    <property type="taxonomic scope" value="Bacteria"/>
</dbReference>